<dbReference type="Gene3D" id="3.10.105.10">
    <property type="entry name" value="Dipeptide-binding Protein, Domain 3"/>
    <property type="match status" value="1"/>
</dbReference>
<evidence type="ECO:0000313" key="5">
    <source>
        <dbReference type="EMBL" id="NYI71559.1"/>
    </source>
</evidence>
<feature type="region of interest" description="Disordered" evidence="2">
    <location>
        <begin position="33"/>
        <end position="53"/>
    </location>
</feature>
<dbReference type="GO" id="GO:0042597">
    <property type="term" value="C:periplasmic space"/>
    <property type="evidence" value="ECO:0007669"/>
    <property type="project" value="UniProtKB-ARBA"/>
</dbReference>
<evidence type="ECO:0000256" key="3">
    <source>
        <dbReference type="SAM" id="SignalP"/>
    </source>
</evidence>
<dbReference type="Gene3D" id="3.40.190.10">
    <property type="entry name" value="Periplasmic binding protein-like II"/>
    <property type="match status" value="1"/>
</dbReference>
<accession>A0A7Z0DA34</accession>
<dbReference type="Proteomes" id="UP000527616">
    <property type="component" value="Unassembled WGS sequence"/>
</dbReference>
<dbReference type="GO" id="GO:0043190">
    <property type="term" value="C:ATP-binding cassette (ABC) transporter complex"/>
    <property type="evidence" value="ECO:0007669"/>
    <property type="project" value="InterPro"/>
</dbReference>
<dbReference type="AlphaFoldDB" id="A0A7Z0DA34"/>
<sequence>MAVRTIGGRSRGLLGALAAAAVLLAGCAPMGPTTGTEFGERSVDARTPGRGGSAQVALASEPDLLDPTQSSTLVARQVFASMCEKLYDYDESMTIVPQLATELPQTSPDGRQLTVSVRRDARFADGTPLDAAAVKKSLDRHLQLESSSRTAELASVEEVTVRDPGTVVLSLSQPDASLPSVLADRAGMIMSPQALDRLGEDFGTEPVCVGPFAFVSRAIGDRIVLRRDPNYYAADEIALDEVIYRVMTDSSVRLANLRSRDVVVGDQMAPVDVLSTSGDGELQLFRSPSFGYYGLTVNTRTSGGPAPGAVVDTPLATRPELRTAFALSLDRALINKIAFQDMYAPACGPVPPASAYADPDLVCPGRDLERARRLVAESGLPTPVSVELSIPNTANDLRTGQIIQAMANEAGFDVRLRAMEFTSLLEAGKNGDFEMLLSGWSGRVDPNGNMASFLRSGAPNNYGGYANDEVDAQLAEALTISDVGKRRAAYRALQERLAEDLPIIYLFRPSSLVLASNRLAGLRVYADGLIRLRDAGYAT</sequence>
<dbReference type="EMBL" id="JACBZS010000001">
    <property type="protein sequence ID" value="NYI71559.1"/>
    <property type="molecule type" value="Genomic_DNA"/>
</dbReference>
<proteinExistence type="predicted"/>
<feature type="chain" id="PRO_5039233166" evidence="3">
    <location>
        <begin position="31"/>
        <end position="539"/>
    </location>
</feature>
<protein>
    <submittedName>
        <fullName evidence="5">Peptide/nickel transport system substrate-binding protein</fullName>
    </submittedName>
</protein>
<dbReference type="PROSITE" id="PS51257">
    <property type="entry name" value="PROKAR_LIPOPROTEIN"/>
    <property type="match status" value="1"/>
</dbReference>
<dbReference type="GO" id="GO:1904680">
    <property type="term" value="F:peptide transmembrane transporter activity"/>
    <property type="evidence" value="ECO:0007669"/>
    <property type="project" value="TreeGrafter"/>
</dbReference>
<evidence type="ECO:0000259" key="4">
    <source>
        <dbReference type="Pfam" id="PF00496"/>
    </source>
</evidence>
<comment type="caution">
    <text evidence="5">The sequence shown here is derived from an EMBL/GenBank/DDBJ whole genome shotgun (WGS) entry which is preliminary data.</text>
</comment>
<dbReference type="Pfam" id="PF00496">
    <property type="entry name" value="SBP_bac_5"/>
    <property type="match status" value="1"/>
</dbReference>
<dbReference type="Gene3D" id="3.90.76.10">
    <property type="entry name" value="Dipeptide-binding Protein, Domain 1"/>
    <property type="match status" value="1"/>
</dbReference>
<feature type="signal peptide" evidence="3">
    <location>
        <begin position="1"/>
        <end position="30"/>
    </location>
</feature>
<keyword evidence="6" id="KW-1185">Reference proteome</keyword>
<evidence type="ECO:0000313" key="6">
    <source>
        <dbReference type="Proteomes" id="UP000527616"/>
    </source>
</evidence>
<dbReference type="PANTHER" id="PTHR30290">
    <property type="entry name" value="PERIPLASMIC BINDING COMPONENT OF ABC TRANSPORTER"/>
    <property type="match status" value="1"/>
</dbReference>
<organism evidence="5 6">
    <name type="scientific">Naumannella cuiyingiana</name>
    <dbReference type="NCBI Taxonomy" id="1347891"/>
    <lineage>
        <taxon>Bacteria</taxon>
        <taxon>Bacillati</taxon>
        <taxon>Actinomycetota</taxon>
        <taxon>Actinomycetes</taxon>
        <taxon>Propionibacteriales</taxon>
        <taxon>Propionibacteriaceae</taxon>
        <taxon>Naumannella</taxon>
    </lineage>
</organism>
<feature type="domain" description="Solute-binding protein family 5" evidence="4">
    <location>
        <begin position="94"/>
        <end position="458"/>
    </location>
</feature>
<keyword evidence="1 3" id="KW-0732">Signal</keyword>
<name>A0A7Z0DA34_9ACTN</name>
<dbReference type="InterPro" id="IPR039424">
    <property type="entry name" value="SBP_5"/>
</dbReference>
<dbReference type="InterPro" id="IPR000914">
    <property type="entry name" value="SBP_5_dom"/>
</dbReference>
<dbReference type="PIRSF" id="PIRSF002741">
    <property type="entry name" value="MppA"/>
    <property type="match status" value="1"/>
</dbReference>
<reference evidence="5 6" key="1">
    <citation type="submission" date="2020-07" db="EMBL/GenBank/DDBJ databases">
        <title>Sequencing the genomes of 1000 actinobacteria strains.</title>
        <authorList>
            <person name="Klenk H.-P."/>
        </authorList>
    </citation>
    <scope>NUCLEOTIDE SEQUENCE [LARGE SCALE GENOMIC DNA]</scope>
    <source>
        <strain evidence="5 6">DSM 103164</strain>
    </source>
</reference>
<evidence type="ECO:0000256" key="1">
    <source>
        <dbReference type="ARBA" id="ARBA00022729"/>
    </source>
</evidence>
<dbReference type="GO" id="GO:0015833">
    <property type="term" value="P:peptide transport"/>
    <property type="evidence" value="ECO:0007669"/>
    <property type="project" value="TreeGrafter"/>
</dbReference>
<evidence type="ECO:0000256" key="2">
    <source>
        <dbReference type="SAM" id="MobiDB-lite"/>
    </source>
</evidence>
<gene>
    <name evidence="5" type="ORF">GGQ54_002119</name>
</gene>
<dbReference type="PANTHER" id="PTHR30290:SF38">
    <property type="entry name" value="D,D-DIPEPTIDE-BINDING PERIPLASMIC PROTEIN DDPA-RELATED"/>
    <property type="match status" value="1"/>
</dbReference>
<dbReference type="SUPFAM" id="SSF53850">
    <property type="entry name" value="Periplasmic binding protein-like II"/>
    <property type="match status" value="1"/>
</dbReference>
<dbReference type="InterPro" id="IPR030678">
    <property type="entry name" value="Peptide/Ni-bd"/>
</dbReference>
<dbReference type="RefSeq" id="WP_179445367.1">
    <property type="nucleotide sequence ID" value="NZ_JACBZS010000001.1"/>
</dbReference>